<dbReference type="GO" id="GO:0006289">
    <property type="term" value="P:nucleotide-excision repair"/>
    <property type="evidence" value="ECO:0007669"/>
    <property type="project" value="TreeGrafter"/>
</dbReference>
<keyword evidence="3" id="KW-0539">Nucleus</keyword>
<comment type="subcellular location">
    <subcellularLocation>
        <location evidence="1">Nucleus</location>
    </subcellularLocation>
</comment>
<dbReference type="GO" id="GO:0035861">
    <property type="term" value="C:site of double-strand break"/>
    <property type="evidence" value="ECO:0007669"/>
    <property type="project" value="TreeGrafter"/>
</dbReference>
<sequence>MPQDISEFSKPRVNGKLLPSFQGRNVCLLGNAKDVDSNGTAFILSTSDGQDVRIIMQEPLGEYVSGLTEVHGSVDAQNNIHCQSYVAFPKEISDTFDLELYNNAVELTSRFSEFYKVGVIDQ</sequence>
<dbReference type="GO" id="GO:0006284">
    <property type="term" value="P:base-excision repair"/>
    <property type="evidence" value="ECO:0007669"/>
    <property type="project" value="TreeGrafter"/>
</dbReference>
<reference evidence="4" key="1">
    <citation type="journal article" date="2013" name="Mar. Biotechnol.">
        <title>Identification of relevant cancer related-genes in the flat oyster Ostrea edulis affected by disseminated neoplasia.</title>
        <authorList>
            <person name="Martin-Gomez L."/>
            <person name="Villalba A."/>
            <person name="Carballal M.J."/>
            <person name="Abollo E."/>
        </authorList>
    </citation>
    <scope>NUCLEOTIDE SEQUENCE</scope>
</reference>
<evidence type="ECO:0000256" key="1">
    <source>
        <dbReference type="ARBA" id="ARBA00004123"/>
    </source>
</evidence>
<dbReference type="EMBL" id="JN184770">
    <property type="protein sequence ID" value="AFK73704.1"/>
    <property type="molecule type" value="mRNA"/>
</dbReference>
<comment type="similarity">
    <text evidence="2">Belongs to the replication factor A protein 3 family.</text>
</comment>
<dbReference type="GO" id="GO:0006298">
    <property type="term" value="P:mismatch repair"/>
    <property type="evidence" value="ECO:0007669"/>
    <property type="project" value="TreeGrafter"/>
</dbReference>
<proteinExistence type="evidence at transcript level"/>
<dbReference type="CDD" id="cd04479">
    <property type="entry name" value="RPA3"/>
    <property type="match status" value="1"/>
</dbReference>
<dbReference type="GO" id="GO:0006260">
    <property type="term" value="P:DNA replication"/>
    <property type="evidence" value="ECO:0007669"/>
    <property type="project" value="InterPro"/>
</dbReference>
<dbReference type="SUPFAM" id="SSF50249">
    <property type="entry name" value="Nucleic acid-binding proteins"/>
    <property type="match status" value="1"/>
</dbReference>
<protein>
    <submittedName>
        <fullName evidence="4">Replication protein A3</fullName>
    </submittedName>
</protein>
<evidence type="ECO:0000256" key="2">
    <source>
        <dbReference type="ARBA" id="ARBA00009761"/>
    </source>
</evidence>
<dbReference type="GO" id="GO:0003697">
    <property type="term" value="F:single-stranded DNA binding"/>
    <property type="evidence" value="ECO:0007669"/>
    <property type="project" value="TreeGrafter"/>
</dbReference>
<dbReference type="InterPro" id="IPR013970">
    <property type="entry name" value="Rfa2"/>
</dbReference>
<dbReference type="Pfam" id="PF08661">
    <property type="entry name" value="Rep_fac-A_3"/>
    <property type="match status" value="1"/>
</dbReference>
<dbReference type="GO" id="GO:0003684">
    <property type="term" value="F:damaged DNA binding"/>
    <property type="evidence" value="ECO:0007669"/>
    <property type="project" value="TreeGrafter"/>
</dbReference>
<dbReference type="PANTHER" id="PTHR15114">
    <property type="entry name" value="REPLICATION PROTEIN A3"/>
    <property type="match status" value="1"/>
</dbReference>
<dbReference type="PANTHER" id="PTHR15114:SF1">
    <property type="entry name" value="REPLICATION PROTEIN A 14 KDA SUBUNIT"/>
    <property type="match status" value="1"/>
</dbReference>
<dbReference type="FunFam" id="2.40.50.140:FF:000395">
    <property type="entry name" value="Replication protein A3"/>
    <property type="match status" value="1"/>
</dbReference>
<dbReference type="InterPro" id="IPR012340">
    <property type="entry name" value="NA-bd_OB-fold"/>
</dbReference>
<organism evidence="4">
    <name type="scientific">Ostrea edulis</name>
    <name type="common">Native oyster</name>
    <name type="synonym">European flat oyster</name>
    <dbReference type="NCBI Taxonomy" id="37623"/>
    <lineage>
        <taxon>Eukaryota</taxon>
        <taxon>Metazoa</taxon>
        <taxon>Spiralia</taxon>
        <taxon>Lophotrochozoa</taxon>
        <taxon>Mollusca</taxon>
        <taxon>Bivalvia</taxon>
        <taxon>Autobranchia</taxon>
        <taxon>Pteriomorphia</taxon>
        <taxon>Ostreida</taxon>
        <taxon>Ostreoidea</taxon>
        <taxon>Ostreidae</taxon>
        <taxon>Ostrea</taxon>
    </lineage>
</organism>
<evidence type="ECO:0000256" key="3">
    <source>
        <dbReference type="ARBA" id="ARBA00023242"/>
    </source>
</evidence>
<name>J9Q6P2_OSTED</name>
<dbReference type="AlphaFoldDB" id="J9Q6P2"/>
<dbReference type="GO" id="GO:0005662">
    <property type="term" value="C:DNA replication factor A complex"/>
    <property type="evidence" value="ECO:0007669"/>
    <property type="project" value="TreeGrafter"/>
</dbReference>
<evidence type="ECO:0000313" key="4">
    <source>
        <dbReference type="EMBL" id="AFK73704.1"/>
    </source>
</evidence>
<dbReference type="GO" id="GO:0000724">
    <property type="term" value="P:double-strand break repair via homologous recombination"/>
    <property type="evidence" value="ECO:0007669"/>
    <property type="project" value="TreeGrafter"/>
</dbReference>
<dbReference type="Gene3D" id="2.40.50.140">
    <property type="entry name" value="Nucleic acid-binding proteins"/>
    <property type="match status" value="1"/>
</dbReference>
<accession>J9Q6P2</accession>